<evidence type="ECO:0000313" key="2">
    <source>
        <dbReference type="EMBL" id="VDK29625.1"/>
    </source>
</evidence>
<proteinExistence type="predicted"/>
<keyword evidence="3" id="KW-1185">Reference proteome</keyword>
<evidence type="ECO:0000256" key="1">
    <source>
        <dbReference type="SAM" id="SignalP"/>
    </source>
</evidence>
<keyword evidence="1" id="KW-0732">Signal</keyword>
<dbReference type="AlphaFoldDB" id="A0A183CXN1"/>
<evidence type="ECO:0000313" key="4">
    <source>
        <dbReference type="WBParaSite" id="GPUH_0000122201-mRNA-1"/>
    </source>
</evidence>
<accession>A0A183CXN1</accession>
<feature type="chain" id="PRO_5043138447" evidence="1">
    <location>
        <begin position="22"/>
        <end position="290"/>
    </location>
</feature>
<dbReference type="OrthoDB" id="6127264at2759"/>
<sequence>MKRAADCFLLLLIFHSVTVLGQALEARTTDEDDYYTFEDYGDEKLLWGKESSPQWCEAPKINQTLGDRFTVRSSFIDANSKRQYATETVVEVKCGPERRLKFAHSVIYPLVCSLFPDAINIKIMMVALPESDVYLRCTLNSSGIGSVWLMVGAGGSLMELWNHESSSSPNPSCVYGEPSFYVCELPHLIHHGLRLTGATRSQFFKNNETLTISLTCALTLRVLSFLAHTREEHQLGWQYYIIRSRVISTSNMHDYYKFCMKGNEILAVTGRSLKMLIGLGARCGKDDENA</sequence>
<gene>
    <name evidence="2" type="ORF">GPUH_LOCUS1222</name>
</gene>
<protein>
    <submittedName>
        <fullName evidence="4">Ig-like domain-containing protein</fullName>
    </submittedName>
</protein>
<feature type="signal peptide" evidence="1">
    <location>
        <begin position="1"/>
        <end position="21"/>
    </location>
</feature>
<evidence type="ECO:0000313" key="3">
    <source>
        <dbReference type="Proteomes" id="UP000271098"/>
    </source>
</evidence>
<reference evidence="4" key="1">
    <citation type="submission" date="2016-06" db="UniProtKB">
        <authorList>
            <consortium name="WormBaseParasite"/>
        </authorList>
    </citation>
    <scope>IDENTIFICATION</scope>
</reference>
<name>A0A183CXN1_9BILA</name>
<dbReference type="EMBL" id="UYRT01001408">
    <property type="protein sequence ID" value="VDK29625.1"/>
    <property type="molecule type" value="Genomic_DNA"/>
</dbReference>
<organism evidence="4">
    <name type="scientific">Gongylonema pulchrum</name>
    <dbReference type="NCBI Taxonomy" id="637853"/>
    <lineage>
        <taxon>Eukaryota</taxon>
        <taxon>Metazoa</taxon>
        <taxon>Ecdysozoa</taxon>
        <taxon>Nematoda</taxon>
        <taxon>Chromadorea</taxon>
        <taxon>Rhabditida</taxon>
        <taxon>Spirurina</taxon>
        <taxon>Spiruromorpha</taxon>
        <taxon>Spiruroidea</taxon>
        <taxon>Gongylonematidae</taxon>
        <taxon>Gongylonema</taxon>
    </lineage>
</organism>
<dbReference type="WBParaSite" id="GPUH_0000122201-mRNA-1">
    <property type="protein sequence ID" value="GPUH_0000122201-mRNA-1"/>
    <property type="gene ID" value="GPUH_0000122201"/>
</dbReference>
<dbReference type="Proteomes" id="UP000271098">
    <property type="component" value="Unassembled WGS sequence"/>
</dbReference>
<reference evidence="2 3" key="2">
    <citation type="submission" date="2018-11" db="EMBL/GenBank/DDBJ databases">
        <authorList>
            <consortium name="Pathogen Informatics"/>
        </authorList>
    </citation>
    <scope>NUCLEOTIDE SEQUENCE [LARGE SCALE GENOMIC DNA]</scope>
</reference>